<protein>
    <submittedName>
        <fullName evidence="5">NUDIX domain-containing protein</fullName>
    </submittedName>
</protein>
<dbReference type="Gene3D" id="3.90.79.10">
    <property type="entry name" value="Nucleoside Triphosphate Pyrophosphohydrolase"/>
    <property type="match status" value="1"/>
</dbReference>
<proteinExistence type="predicted"/>
<comment type="cofactor">
    <cofactor evidence="1">
        <name>Mg(2+)</name>
        <dbReference type="ChEBI" id="CHEBI:18420"/>
    </cofactor>
</comment>
<dbReference type="GeneID" id="79266834"/>
<keyword evidence="2" id="KW-0378">Hydrolase</keyword>
<name>A0ABD5ZPE5_9EURY</name>
<evidence type="ECO:0000313" key="5">
    <source>
        <dbReference type="EMBL" id="MFC7235151.1"/>
    </source>
</evidence>
<dbReference type="PANTHER" id="PTHR43046">
    <property type="entry name" value="GDP-MANNOSE MANNOSYL HYDROLASE"/>
    <property type="match status" value="1"/>
</dbReference>
<dbReference type="Pfam" id="PF00293">
    <property type="entry name" value="NUDIX"/>
    <property type="match status" value="1"/>
</dbReference>
<feature type="domain" description="Nudix hydrolase" evidence="4">
    <location>
        <begin position="14"/>
        <end position="136"/>
    </location>
</feature>
<evidence type="ECO:0000256" key="3">
    <source>
        <dbReference type="ARBA" id="ARBA00022842"/>
    </source>
</evidence>
<evidence type="ECO:0000256" key="2">
    <source>
        <dbReference type="ARBA" id="ARBA00022801"/>
    </source>
</evidence>
<dbReference type="PANTHER" id="PTHR43046:SF12">
    <property type="entry name" value="GDP-MANNOSE MANNOSYL HYDROLASE"/>
    <property type="match status" value="1"/>
</dbReference>
<dbReference type="InterPro" id="IPR000086">
    <property type="entry name" value="NUDIX_hydrolase_dom"/>
</dbReference>
<dbReference type="PROSITE" id="PS51462">
    <property type="entry name" value="NUDIX"/>
    <property type="match status" value="1"/>
</dbReference>
<gene>
    <name evidence="5" type="ORF">ACFQJ4_07455</name>
</gene>
<dbReference type="AlphaFoldDB" id="A0ABD5ZPE5"/>
<dbReference type="CDD" id="cd04699">
    <property type="entry name" value="NUDIX_MutT_Nudt1"/>
    <property type="match status" value="1"/>
</dbReference>
<keyword evidence="6" id="KW-1185">Reference proteome</keyword>
<dbReference type="Proteomes" id="UP001596398">
    <property type="component" value="Unassembled WGS sequence"/>
</dbReference>
<dbReference type="SUPFAM" id="SSF55811">
    <property type="entry name" value="Nudix"/>
    <property type="match status" value="1"/>
</dbReference>
<reference evidence="5 6" key="1">
    <citation type="journal article" date="2019" name="Int. J. Syst. Evol. Microbiol.">
        <title>The Global Catalogue of Microorganisms (GCM) 10K type strain sequencing project: providing services to taxonomists for standard genome sequencing and annotation.</title>
        <authorList>
            <consortium name="The Broad Institute Genomics Platform"/>
            <consortium name="The Broad Institute Genome Sequencing Center for Infectious Disease"/>
            <person name="Wu L."/>
            <person name="Ma J."/>
        </authorList>
    </citation>
    <scope>NUCLEOTIDE SEQUENCE [LARGE SCALE GENOMIC DNA]</scope>
    <source>
        <strain evidence="5 6">DT85</strain>
    </source>
</reference>
<organism evidence="5 6">
    <name type="scientific">Halosegnis marinus</name>
    <dbReference type="NCBI Taxonomy" id="3034023"/>
    <lineage>
        <taxon>Archaea</taxon>
        <taxon>Methanobacteriati</taxon>
        <taxon>Methanobacteriota</taxon>
        <taxon>Stenosarchaea group</taxon>
        <taxon>Halobacteria</taxon>
        <taxon>Halobacteriales</taxon>
        <taxon>Natronomonadaceae</taxon>
        <taxon>Halosegnis</taxon>
    </lineage>
</organism>
<evidence type="ECO:0000256" key="1">
    <source>
        <dbReference type="ARBA" id="ARBA00001946"/>
    </source>
</evidence>
<dbReference type="RefSeq" id="WP_276233286.1">
    <property type="nucleotide sequence ID" value="NZ_CP119802.1"/>
</dbReference>
<dbReference type="GO" id="GO:0016787">
    <property type="term" value="F:hydrolase activity"/>
    <property type="evidence" value="ECO:0007669"/>
    <property type="project" value="UniProtKB-KW"/>
</dbReference>
<dbReference type="EMBL" id="JBHTAP010000001">
    <property type="protein sequence ID" value="MFC7235151.1"/>
    <property type="molecule type" value="Genomic_DNA"/>
</dbReference>
<keyword evidence="3" id="KW-0460">Magnesium</keyword>
<evidence type="ECO:0000259" key="4">
    <source>
        <dbReference type="PROSITE" id="PS51462"/>
    </source>
</evidence>
<comment type="caution">
    <text evidence="5">The sequence shown here is derived from an EMBL/GenBank/DDBJ whole genome shotgun (WGS) entry which is preliminary data.</text>
</comment>
<sequence length="137" mass="15046">MADDDRGEAAVTEPMTAAVSQKAVLFAPDGGVLLLDDDGWEFPGGGVDRGEHPEEALVRECREETGLDVRVGRPVHTAVKRRRKKRATYLVFYRCTTEGTEVTLSAEHTDARWLAPADARPLLNDRRTTALDRAEGA</sequence>
<accession>A0ABD5ZPE5</accession>
<dbReference type="PRINTS" id="PR00502">
    <property type="entry name" value="NUDIXFAMILY"/>
</dbReference>
<dbReference type="InterPro" id="IPR015797">
    <property type="entry name" value="NUDIX_hydrolase-like_dom_sf"/>
</dbReference>
<evidence type="ECO:0000313" key="6">
    <source>
        <dbReference type="Proteomes" id="UP001596398"/>
    </source>
</evidence>
<dbReference type="InterPro" id="IPR020476">
    <property type="entry name" value="Nudix_hydrolase"/>
</dbReference>